<dbReference type="EMBL" id="JACIJK010000004">
    <property type="protein sequence ID" value="MBB5714840.1"/>
    <property type="molecule type" value="Genomic_DNA"/>
</dbReference>
<protein>
    <submittedName>
        <fullName evidence="2">Glycosyltransferase involved in cell wall biosynthesis</fullName>
    </submittedName>
</protein>
<evidence type="ECO:0000313" key="2">
    <source>
        <dbReference type="EMBL" id="MBB5714840.1"/>
    </source>
</evidence>
<dbReference type="PANTHER" id="PTHR12526:SF635">
    <property type="entry name" value="GLYCOSYL TRANSFERASE GROUP 1"/>
    <property type="match status" value="1"/>
</dbReference>
<sequence length="357" mass="36862">MTRLLMTCDAVGGVWQYASDLAAALVPLDVETVLAVLGPVSDDAASPAGIRLIETGLQLDWLADGPAPVLESGEAIASLAREVGADLVQLNSPTLAAQARFDVPVVAVAHGCVSTWWQAARPDPLDPAFAWHAQLSRRGLLAADAVVVPSAAYAATIADTYSLPQRPIAVHNGRPAPGPVLGSVTGHAFTAGRLWDAAKGTEILDRAAARLAAPIRAAGPLIAPHGEEVTVTHLQPLGTLDASGVAAELACRPVYVSSATFEPFGLAVLEAAGAGCPLVLSDIPTFRELWDGVATFVDPTDEEGFATEIARLIADPVLADRLGRAAAARAGRYTPDKTAAAMAAIYAKLTDNRARAA</sequence>
<reference evidence="2 3" key="1">
    <citation type="submission" date="2020-08" db="EMBL/GenBank/DDBJ databases">
        <title>Genomic Encyclopedia of Type Strains, Phase IV (KMG-IV): sequencing the most valuable type-strain genomes for metagenomic binning, comparative biology and taxonomic classification.</title>
        <authorList>
            <person name="Goeker M."/>
        </authorList>
    </citation>
    <scope>NUCLEOTIDE SEQUENCE [LARGE SCALE GENOMIC DNA]</scope>
    <source>
        <strain evidence="2 3">DSM 100044</strain>
    </source>
</reference>
<name>A0A7W9BCV2_9SPHN</name>
<evidence type="ECO:0000313" key="3">
    <source>
        <dbReference type="Proteomes" id="UP000546200"/>
    </source>
</evidence>
<evidence type="ECO:0000259" key="1">
    <source>
        <dbReference type="Pfam" id="PF13439"/>
    </source>
</evidence>
<dbReference type="Pfam" id="PF13439">
    <property type="entry name" value="Glyco_transf_4"/>
    <property type="match status" value="1"/>
</dbReference>
<proteinExistence type="predicted"/>
<dbReference type="InterPro" id="IPR028098">
    <property type="entry name" value="Glyco_trans_4-like_N"/>
</dbReference>
<keyword evidence="2" id="KW-0808">Transferase</keyword>
<dbReference type="PANTHER" id="PTHR12526">
    <property type="entry name" value="GLYCOSYLTRANSFERASE"/>
    <property type="match status" value="1"/>
</dbReference>
<dbReference type="Proteomes" id="UP000546200">
    <property type="component" value="Unassembled WGS sequence"/>
</dbReference>
<accession>A0A7W9BCV2</accession>
<organism evidence="2 3">
    <name type="scientific">Sphingomonas aerophila</name>
    <dbReference type="NCBI Taxonomy" id="1344948"/>
    <lineage>
        <taxon>Bacteria</taxon>
        <taxon>Pseudomonadati</taxon>
        <taxon>Pseudomonadota</taxon>
        <taxon>Alphaproteobacteria</taxon>
        <taxon>Sphingomonadales</taxon>
        <taxon>Sphingomonadaceae</taxon>
        <taxon>Sphingomonas</taxon>
    </lineage>
</organism>
<comment type="caution">
    <text evidence="2">The sequence shown here is derived from an EMBL/GenBank/DDBJ whole genome shotgun (WGS) entry which is preliminary data.</text>
</comment>
<keyword evidence="3" id="KW-1185">Reference proteome</keyword>
<feature type="domain" description="Glycosyltransferase subfamily 4-like N-terminal" evidence="1">
    <location>
        <begin position="11"/>
        <end position="173"/>
    </location>
</feature>
<dbReference type="Gene3D" id="3.40.50.2000">
    <property type="entry name" value="Glycogen Phosphorylase B"/>
    <property type="match status" value="2"/>
</dbReference>
<dbReference type="GO" id="GO:0016757">
    <property type="term" value="F:glycosyltransferase activity"/>
    <property type="evidence" value="ECO:0007669"/>
    <property type="project" value="UniProtKB-ARBA"/>
</dbReference>
<dbReference type="SUPFAM" id="SSF53756">
    <property type="entry name" value="UDP-Glycosyltransferase/glycogen phosphorylase"/>
    <property type="match status" value="1"/>
</dbReference>
<dbReference type="Pfam" id="PF13692">
    <property type="entry name" value="Glyco_trans_1_4"/>
    <property type="match status" value="1"/>
</dbReference>
<dbReference type="RefSeq" id="WP_343055216.1">
    <property type="nucleotide sequence ID" value="NZ_JACIJK010000004.1"/>
</dbReference>
<gene>
    <name evidence="2" type="ORF">FHS94_001676</name>
</gene>
<dbReference type="AlphaFoldDB" id="A0A7W9BCV2"/>